<keyword evidence="3" id="KW-1185">Reference proteome</keyword>
<sequence>MSVAAGFERVAEEFAEVVAADAAGAAFAVFRGGEQILDLQAGHRDQAATEPMTTDTLMPVFSGTKGIVATGVALMVDGGALDPDAPVVRYWPEFGAAGKQDVLVRQLLSHSAGLPYPAKPVTREAAMDNRAMAELLAAQAPLWPVGTTTAYHALTFGWLAAELIRRVDGREVGEYLRAEVAERVPADFWLGLPESEWPRAGRRWRAADYQVANRLNTPEALAYRDKVYGNPPTLLGDDAPWNTPAWWVGGSPGGGAMASARGMAAVYSALVTGELVGDRTLDRIRREESRGTDPGTGRPLAFGLGYELQDSIETYGPEATGFGHSGAGGSLFGCWPRLGVAFAFSPCLMRTEGFDNRSHRLLTALHSCL</sequence>
<proteinExistence type="predicted"/>
<name>A0A1H3PQ54_9PSEU</name>
<dbReference type="AlphaFoldDB" id="A0A1H3PQ54"/>
<evidence type="ECO:0000313" key="2">
    <source>
        <dbReference type="EMBL" id="SDZ03176.1"/>
    </source>
</evidence>
<dbReference type="Pfam" id="PF00144">
    <property type="entry name" value="Beta-lactamase"/>
    <property type="match status" value="1"/>
</dbReference>
<dbReference type="PANTHER" id="PTHR43319:SF3">
    <property type="entry name" value="BETA-LACTAMASE-RELATED DOMAIN-CONTAINING PROTEIN"/>
    <property type="match status" value="1"/>
</dbReference>
<evidence type="ECO:0000259" key="1">
    <source>
        <dbReference type="Pfam" id="PF00144"/>
    </source>
</evidence>
<dbReference type="SUPFAM" id="SSF56601">
    <property type="entry name" value="beta-lactamase/transpeptidase-like"/>
    <property type="match status" value="1"/>
</dbReference>
<dbReference type="EMBL" id="FNOK01000043">
    <property type="protein sequence ID" value="SDZ03176.1"/>
    <property type="molecule type" value="Genomic_DNA"/>
</dbReference>
<dbReference type="STRING" id="418495.SAMN05216215_104340"/>
<dbReference type="Gene3D" id="3.40.710.10">
    <property type="entry name" value="DD-peptidase/beta-lactamase superfamily"/>
    <property type="match status" value="1"/>
</dbReference>
<dbReference type="InterPro" id="IPR012338">
    <property type="entry name" value="Beta-lactam/transpept-like"/>
</dbReference>
<gene>
    <name evidence="2" type="ORF">SAMN05216215_104340</name>
</gene>
<dbReference type="InterPro" id="IPR052907">
    <property type="entry name" value="Beta-lactamase/esterase"/>
</dbReference>
<dbReference type="Proteomes" id="UP000199529">
    <property type="component" value="Unassembled WGS sequence"/>
</dbReference>
<feature type="domain" description="Beta-lactamase-related" evidence="1">
    <location>
        <begin position="16"/>
        <end position="344"/>
    </location>
</feature>
<evidence type="ECO:0000313" key="3">
    <source>
        <dbReference type="Proteomes" id="UP000199529"/>
    </source>
</evidence>
<dbReference type="PANTHER" id="PTHR43319">
    <property type="entry name" value="BETA-LACTAMASE-RELATED"/>
    <property type="match status" value="1"/>
</dbReference>
<accession>A0A1H3PQ54</accession>
<organism evidence="2 3">
    <name type="scientific">Saccharopolyspora shandongensis</name>
    <dbReference type="NCBI Taxonomy" id="418495"/>
    <lineage>
        <taxon>Bacteria</taxon>
        <taxon>Bacillati</taxon>
        <taxon>Actinomycetota</taxon>
        <taxon>Actinomycetes</taxon>
        <taxon>Pseudonocardiales</taxon>
        <taxon>Pseudonocardiaceae</taxon>
        <taxon>Saccharopolyspora</taxon>
    </lineage>
</organism>
<reference evidence="3" key="1">
    <citation type="submission" date="2016-10" db="EMBL/GenBank/DDBJ databases">
        <authorList>
            <person name="Varghese N."/>
            <person name="Submissions S."/>
        </authorList>
    </citation>
    <scope>NUCLEOTIDE SEQUENCE [LARGE SCALE GENOMIC DNA]</scope>
    <source>
        <strain evidence="3">CGMCC 4.3530</strain>
    </source>
</reference>
<protein>
    <submittedName>
        <fullName evidence="2">CubicO group peptidase, beta-lactamase class C family</fullName>
    </submittedName>
</protein>
<dbReference type="RefSeq" id="WP_093273472.1">
    <property type="nucleotide sequence ID" value="NZ_FNOK01000043.1"/>
</dbReference>
<dbReference type="OrthoDB" id="3422781at2"/>
<dbReference type="InterPro" id="IPR001466">
    <property type="entry name" value="Beta-lactam-related"/>
</dbReference>